<evidence type="ECO:0000256" key="5">
    <source>
        <dbReference type="ARBA" id="ARBA00022840"/>
    </source>
</evidence>
<dbReference type="PROSITE" id="PS00211">
    <property type="entry name" value="ABC_TRANSPORTER_1"/>
    <property type="match status" value="1"/>
</dbReference>
<dbReference type="PANTHER" id="PTHR43776">
    <property type="entry name" value="TRANSPORT ATP-BINDING PROTEIN"/>
    <property type="match status" value="1"/>
</dbReference>
<dbReference type="PROSITE" id="PS50893">
    <property type="entry name" value="ABC_TRANSPORTER_2"/>
    <property type="match status" value="1"/>
</dbReference>
<dbReference type="NCBIfam" id="TIGR01727">
    <property type="entry name" value="oligo_HPY"/>
    <property type="match status" value="1"/>
</dbReference>
<comment type="caution">
    <text evidence="7">The sequence shown here is derived from an EMBL/GenBank/DDBJ whole genome shotgun (WGS) entry which is preliminary data.</text>
</comment>
<keyword evidence="3" id="KW-0813">Transport</keyword>
<dbReference type="Pfam" id="PF08352">
    <property type="entry name" value="oligo_HPY"/>
    <property type="match status" value="1"/>
</dbReference>
<evidence type="ECO:0000259" key="6">
    <source>
        <dbReference type="PROSITE" id="PS50893"/>
    </source>
</evidence>
<name>A0ABS7NLE2_9RHOB</name>
<dbReference type="InterPro" id="IPR017871">
    <property type="entry name" value="ABC_transporter-like_CS"/>
</dbReference>
<evidence type="ECO:0000256" key="2">
    <source>
        <dbReference type="ARBA" id="ARBA00005417"/>
    </source>
</evidence>
<comment type="similarity">
    <text evidence="2">Belongs to the ABC transporter superfamily.</text>
</comment>
<keyword evidence="5 7" id="KW-0067">ATP-binding</keyword>
<dbReference type="PANTHER" id="PTHR43776:SF7">
    <property type="entry name" value="D,D-DIPEPTIDE TRANSPORT ATP-BINDING PROTEIN DDPF-RELATED"/>
    <property type="match status" value="1"/>
</dbReference>
<comment type="subcellular location">
    <subcellularLocation>
        <location evidence="1">Cell inner membrane</location>
        <topology evidence="1">Peripheral membrane protein</topology>
    </subcellularLocation>
</comment>
<dbReference type="Gene3D" id="3.40.50.300">
    <property type="entry name" value="P-loop containing nucleotide triphosphate hydrolases"/>
    <property type="match status" value="1"/>
</dbReference>
<dbReference type="CDD" id="cd03257">
    <property type="entry name" value="ABC_NikE_OppD_transporters"/>
    <property type="match status" value="1"/>
</dbReference>
<dbReference type="InterPro" id="IPR027417">
    <property type="entry name" value="P-loop_NTPase"/>
</dbReference>
<evidence type="ECO:0000256" key="1">
    <source>
        <dbReference type="ARBA" id="ARBA00004417"/>
    </source>
</evidence>
<evidence type="ECO:0000313" key="7">
    <source>
        <dbReference type="EMBL" id="MBY6142028.1"/>
    </source>
</evidence>
<proteinExistence type="inferred from homology"/>
<dbReference type="SUPFAM" id="SSF52540">
    <property type="entry name" value="P-loop containing nucleoside triphosphate hydrolases"/>
    <property type="match status" value="1"/>
</dbReference>
<accession>A0ABS7NLE2</accession>
<dbReference type="Pfam" id="PF00005">
    <property type="entry name" value="ABC_tran"/>
    <property type="match status" value="1"/>
</dbReference>
<keyword evidence="8" id="KW-1185">Reference proteome</keyword>
<dbReference type="InterPro" id="IPR050319">
    <property type="entry name" value="ABC_transp_ATP-bind"/>
</dbReference>
<dbReference type="InterPro" id="IPR003593">
    <property type="entry name" value="AAA+_ATPase"/>
</dbReference>
<dbReference type="Proteomes" id="UP000766629">
    <property type="component" value="Unassembled WGS sequence"/>
</dbReference>
<dbReference type="EMBL" id="JAHVJA010000017">
    <property type="protein sequence ID" value="MBY6142028.1"/>
    <property type="molecule type" value="Genomic_DNA"/>
</dbReference>
<organism evidence="7 8">
    <name type="scientific">Leisingera daeponensis</name>
    <dbReference type="NCBI Taxonomy" id="405746"/>
    <lineage>
        <taxon>Bacteria</taxon>
        <taxon>Pseudomonadati</taxon>
        <taxon>Pseudomonadota</taxon>
        <taxon>Alphaproteobacteria</taxon>
        <taxon>Rhodobacterales</taxon>
        <taxon>Roseobacteraceae</taxon>
        <taxon>Leisingera</taxon>
    </lineage>
</organism>
<dbReference type="InterPro" id="IPR003439">
    <property type="entry name" value="ABC_transporter-like_ATP-bd"/>
</dbReference>
<evidence type="ECO:0000256" key="3">
    <source>
        <dbReference type="ARBA" id="ARBA00022448"/>
    </source>
</evidence>
<protein>
    <submittedName>
        <fullName evidence="7">ABC transporter ATP-binding protein</fullName>
    </submittedName>
</protein>
<dbReference type="InterPro" id="IPR013563">
    <property type="entry name" value="Oligopep_ABC_C"/>
</dbReference>
<gene>
    <name evidence="7" type="ORF">KUV26_21555</name>
</gene>
<evidence type="ECO:0000313" key="8">
    <source>
        <dbReference type="Proteomes" id="UP000766629"/>
    </source>
</evidence>
<evidence type="ECO:0000256" key="4">
    <source>
        <dbReference type="ARBA" id="ARBA00022741"/>
    </source>
</evidence>
<dbReference type="SMART" id="SM00382">
    <property type="entry name" value="AAA"/>
    <property type="match status" value="1"/>
</dbReference>
<keyword evidence="4" id="KW-0547">Nucleotide-binding</keyword>
<sequence length="307" mass="33973">MSLLDVKDLKTSYGPVNVLAGVSFTVEQGETYALVGESGSGKTTVIRAIAGLAPAQEGSVKFEGREIRGASERELRPLRKDIAMMFQDPVGSLSPRLTIRSLITEPYRIQGMKERDLDAEAKRLLEMVNLPAHFADRYPYQLSGGQARRVGVARALALEPKLILADEPTAGLDVSVQGELLNLMNDLRERLGLAMVIITHNLNVVRHVADRMGIMYLGRLVEEGTTEAIFKEPRHPYTRCLLSANPEPDPDARLERIALKGEPPSLLRRPKGCEFRERCPFAQEICIQTPQWEVANGHGLRCLAPLS</sequence>
<dbReference type="GO" id="GO:0005524">
    <property type="term" value="F:ATP binding"/>
    <property type="evidence" value="ECO:0007669"/>
    <property type="project" value="UniProtKB-KW"/>
</dbReference>
<reference evidence="7 8" key="1">
    <citation type="submission" date="2021-06" db="EMBL/GenBank/DDBJ databases">
        <title>50 bacteria genomes isolated from Dapeng, Shenzhen, China.</title>
        <authorList>
            <person name="Zheng W."/>
            <person name="Yu S."/>
            <person name="Huang Y."/>
        </authorList>
    </citation>
    <scope>NUCLEOTIDE SEQUENCE [LARGE SCALE GENOMIC DNA]</scope>
    <source>
        <strain evidence="7 8">DP1N14-2</strain>
    </source>
</reference>
<feature type="domain" description="ABC transporter" evidence="6">
    <location>
        <begin position="4"/>
        <end position="242"/>
    </location>
</feature>
<dbReference type="RefSeq" id="WP_222509954.1">
    <property type="nucleotide sequence ID" value="NZ_JAHVJA010000017.1"/>
</dbReference>